<dbReference type="EMBL" id="EU408358">
    <property type="protein sequence ID" value="ACN18077.1"/>
    <property type="molecule type" value="Genomic_DNA"/>
</dbReference>
<dbReference type="GO" id="GO:0046872">
    <property type="term" value="F:metal ion binding"/>
    <property type="evidence" value="ECO:0007669"/>
    <property type="project" value="UniProtKB-KW"/>
</dbReference>
<dbReference type="InterPro" id="IPR023214">
    <property type="entry name" value="HAD_sf"/>
</dbReference>
<comment type="similarity">
    <text evidence="2">Belongs to the HAD-like hydrolase superfamily. CbbY/CbbZ/Gph/YieH family.</text>
</comment>
<dbReference type="InterPro" id="IPR006439">
    <property type="entry name" value="HAD-SF_hydro_IA"/>
</dbReference>
<dbReference type="SFLD" id="SFLDG01135">
    <property type="entry name" value="C1.5.6:_HAD__Beta-PGM__Phospha"/>
    <property type="match status" value="1"/>
</dbReference>
<dbReference type="SFLD" id="SFLDG01129">
    <property type="entry name" value="C1.5:_HAD__Beta-PGM__Phosphata"/>
    <property type="match status" value="1"/>
</dbReference>
<comment type="cofactor">
    <cofactor evidence="1">
        <name>Mg(2+)</name>
        <dbReference type="ChEBI" id="CHEBI:18420"/>
    </cofactor>
</comment>
<dbReference type="GO" id="GO:0003824">
    <property type="term" value="F:catalytic activity"/>
    <property type="evidence" value="ECO:0007669"/>
    <property type="project" value="UniProtKB-ARBA"/>
</dbReference>
<dbReference type="InterPro" id="IPR023198">
    <property type="entry name" value="PGP-like_dom2"/>
</dbReference>
<keyword evidence="3" id="KW-0479">Metal-binding</keyword>
<proteinExistence type="inferred from homology"/>
<evidence type="ECO:0000313" key="5">
    <source>
        <dbReference type="EMBL" id="ACN18077.1"/>
    </source>
</evidence>
<protein>
    <submittedName>
        <fullName evidence="5">Putative phosphatase YieH</fullName>
    </submittedName>
</protein>
<dbReference type="AlphaFoldDB" id="C0INU8"/>
<dbReference type="PANTHER" id="PTHR46193">
    <property type="entry name" value="6-PHOSPHOGLUCONATE PHOSPHATASE"/>
    <property type="match status" value="1"/>
</dbReference>
<dbReference type="Gene3D" id="1.10.150.240">
    <property type="entry name" value="Putative phosphatase, domain 2"/>
    <property type="match status" value="1"/>
</dbReference>
<dbReference type="InterPro" id="IPR051600">
    <property type="entry name" value="Beta-PGM-like"/>
</dbReference>
<dbReference type="Pfam" id="PF00702">
    <property type="entry name" value="Hydrolase"/>
    <property type="match status" value="1"/>
</dbReference>
<dbReference type="Gene3D" id="3.40.50.1000">
    <property type="entry name" value="HAD superfamily/HAD-like"/>
    <property type="match status" value="1"/>
</dbReference>
<dbReference type="SFLD" id="SFLDS00003">
    <property type="entry name" value="Haloacid_Dehalogenase"/>
    <property type="match status" value="1"/>
</dbReference>
<dbReference type="NCBIfam" id="TIGR01509">
    <property type="entry name" value="HAD-SF-IA-v3"/>
    <property type="match status" value="1"/>
</dbReference>
<evidence type="ECO:0000256" key="3">
    <source>
        <dbReference type="ARBA" id="ARBA00022723"/>
    </source>
</evidence>
<keyword evidence="4" id="KW-0460">Magnesium</keyword>
<reference evidence="5" key="1">
    <citation type="journal article" date="2009" name="ISME J.">
        <title>Functional metagenomics reveals diverse beta-lactamases in a remote Alaskan soil.</title>
        <authorList>
            <person name="Allen H.K."/>
            <person name="Moe L.A."/>
            <person name="Rodbumrer J."/>
            <person name="Gaarder A."/>
            <person name="Handelsman J."/>
        </authorList>
    </citation>
    <scope>NUCLEOTIDE SEQUENCE</scope>
</reference>
<gene>
    <name evidence="5" type="ORF">AKSOIL_0021</name>
</gene>
<dbReference type="CDD" id="cd07526">
    <property type="entry name" value="HAD_BPGM_like"/>
    <property type="match status" value="1"/>
</dbReference>
<sequence length="214" mass="23223">MSQLDLVIFDCDGVLVDSELLTNTVFRDMLIDLGATVSLEDMFERFVGHSMAHCLELTRDLLGRDPPDDFVTDYRNRCLQVLKDHLQPVPGIKLALSQIELPMCVASSGDHDKMRTTLGLTGLLDHFEDRLFSVTQVARGKPAPDVFLFAASSMGLSPERAAVVEDTPVGVVAGIAAGMKVFGYAGRTPRQRLLSAGASVVFDDMSILPALLAD</sequence>
<accession>C0INU8</accession>
<name>C0INU8_9BACT</name>
<dbReference type="InterPro" id="IPR036412">
    <property type="entry name" value="HAD-like_sf"/>
</dbReference>
<dbReference type="PRINTS" id="PR00413">
    <property type="entry name" value="HADHALOGNASE"/>
</dbReference>
<evidence type="ECO:0000256" key="2">
    <source>
        <dbReference type="ARBA" id="ARBA00006171"/>
    </source>
</evidence>
<dbReference type="SUPFAM" id="SSF56784">
    <property type="entry name" value="HAD-like"/>
    <property type="match status" value="1"/>
</dbReference>
<dbReference type="PANTHER" id="PTHR46193:SF10">
    <property type="entry name" value="6-PHOSPHOGLUCONATE PHOSPHATASE"/>
    <property type="match status" value="1"/>
</dbReference>
<organism evidence="5">
    <name type="scientific">uncultured bacterium BLR5</name>
    <dbReference type="NCBI Taxonomy" id="506522"/>
    <lineage>
        <taxon>Bacteria</taxon>
        <taxon>environmental samples</taxon>
    </lineage>
</organism>
<evidence type="ECO:0000256" key="1">
    <source>
        <dbReference type="ARBA" id="ARBA00001946"/>
    </source>
</evidence>
<evidence type="ECO:0000256" key="4">
    <source>
        <dbReference type="ARBA" id="ARBA00022842"/>
    </source>
</evidence>